<dbReference type="HOGENOM" id="CLU_1256590_0_0_1"/>
<organism evidence="2 3">
    <name type="scientific">Puccinia graminis f. sp. tritici (strain CRL 75-36-700-3 / race SCCL)</name>
    <name type="common">Black stem rust fungus</name>
    <dbReference type="NCBI Taxonomy" id="418459"/>
    <lineage>
        <taxon>Eukaryota</taxon>
        <taxon>Fungi</taxon>
        <taxon>Dikarya</taxon>
        <taxon>Basidiomycota</taxon>
        <taxon>Pucciniomycotina</taxon>
        <taxon>Pucciniomycetes</taxon>
        <taxon>Pucciniales</taxon>
        <taxon>Pucciniaceae</taxon>
        <taxon>Puccinia</taxon>
    </lineage>
</organism>
<sequence>MPETCHKSDKRHLYTGPKGFLWEPRAPFQSKPHPFKFPSFQSHSTAMPPKKTGTPAMTPSRPKNSPSSTQAKKKKTPIAWDKDGAGCTADQEDSLLGRRGCTVNQEGILLAGEACARGVGLRLSTPETDPTAKLFINKLHYNTLTPKEKCSYKNKEGEELSYFAAREYKITEQEIVFSKKLAKELAKQREVFAKQLAQIRQTLQSKGVDPSILDNLLFFK</sequence>
<evidence type="ECO:0000256" key="1">
    <source>
        <dbReference type="SAM" id="MobiDB-lite"/>
    </source>
</evidence>
<protein>
    <submittedName>
        <fullName evidence="2">Uncharacterized protein</fullName>
    </submittedName>
</protein>
<evidence type="ECO:0000313" key="2">
    <source>
        <dbReference type="EMBL" id="EFP85938.1"/>
    </source>
</evidence>
<dbReference type="AlphaFoldDB" id="E3KNR3"/>
<feature type="compositionally biased region" description="Polar residues" evidence="1">
    <location>
        <begin position="55"/>
        <end position="70"/>
    </location>
</feature>
<reference evidence="3" key="2">
    <citation type="journal article" date="2011" name="Proc. Natl. Acad. Sci. U.S.A.">
        <title>Obligate biotrophy features unraveled by the genomic analysis of rust fungi.</title>
        <authorList>
            <person name="Duplessis S."/>
            <person name="Cuomo C.A."/>
            <person name="Lin Y.-C."/>
            <person name="Aerts A."/>
            <person name="Tisserant E."/>
            <person name="Veneault-Fourrey C."/>
            <person name="Joly D.L."/>
            <person name="Hacquard S."/>
            <person name="Amselem J."/>
            <person name="Cantarel B.L."/>
            <person name="Chiu R."/>
            <person name="Coutinho P.M."/>
            <person name="Feau N."/>
            <person name="Field M."/>
            <person name="Frey P."/>
            <person name="Gelhaye E."/>
            <person name="Goldberg J."/>
            <person name="Grabherr M.G."/>
            <person name="Kodira C.D."/>
            <person name="Kohler A."/>
            <person name="Kuees U."/>
            <person name="Lindquist E.A."/>
            <person name="Lucas S.M."/>
            <person name="Mago R."/>
            <person name="Mauceli E."/>
            <person name="Morin E."/>
            <person name="Murat C."/>
            <person name="Pangilinan J.L."/>
            <person name="Park R."/>
            <person name="Pearson M."/>
            <person name="Quesneville H."/>
            <person name="Rouhier N."/>
            <person name="Sakthikumar S."/>
            <person name="Salamov A.A."/>
            <person name="Schmutz J."/>
            <person name="Selles B."/>
            <person name="Shapiro H."/>
            <person name="Tanguay P."/>
            <person name="Tuskan G.A."/>
            <person name="Henrissat B."/>
            <person name="Van de Peer Y."/>
            <person name="Rouze P."/>
            <person name="Ellis J.G."/>
            <person name="Dodds P.N."/>
            <person name="Schein J.E."/>
            <person name="Zhong S."/>
            <person name="Hamelin R.C."/>
            <person name="Grigoriev I.V."/>
            <person name="Szabo L.J."/>
            <person name="Martin F."/>
        </authorList>
    </citation>
    <scope>NUCLEOTIDE SEQUENCE [LARGE SCALE GENOMIC DNA]</scope>
    <source>
        <strain evidence="3">CRL 75-36-700-3 / race SCCL</strain>
    </source>
</reference>
<dbReference type="InParanoid" id="E3KNR3"/>
<dbReference type="VEuPathDB" id="FungiDB:PGTG_11694"/>
<feature type="region of interest" description="Disordered" evidence="1">
    <location>
        <begin position="1"/>
        <end position="84"/>
    </location>
</feature>
<dbReference type="KEGG" id="pgr:PGTG_11694"/>
<proteinExistence type="predicted"/>
<dbReference type="Proteomes" id="UP000008783">
    <property type="component" value="Unassembled WGS sequence"/>
</dbReference>
<dbReference type="GeneID" id="10539937"/>
<reference key="1">
    <citation type="submission" date="2007-01" db="EMBL/GenBank/DDBJ databases">
        <title>The Genome Sequence of Puccinia graminis f. sp. tritici Strain CRL 75-36-700-3.</title>
        <authorList>
            <consortium name="The Broad Institute Genome Sequencing Platform"/>
            <person name="Birren B."/>
            <person name="Lander E."/>
            <person name="Galagan J."/>
            <person name="Nusbaum C."/>
            <person name="Devon K."/>
            <person name="Cuomo C."/>
            <person name="Jaffe D."/>
            <person name="Butler J."/>
            <person name="Alvarez P."/>
            <person name="Gnerre S."/>
            <person name="Grabherr M."/>
            <person name="Mauceli E."/>
            <person name="Brockman W."/>
            <person name="Young S."/>
            <person name="LaButti K."/>
            <person name="Sykes S."/>
            <person name="DeCaprio D."/>
            <person name="Crawford M."/>
            <person name="Koehrsen M."/>
            <person name="Engels R."/>
            <person name="Montgomery P."/>
            <person name="Pearson M."/>
            <person name="Howarth C."/>
            <person name="Larson L."/>
            <person name="White J."/>
            <person name="Zeng Q."/>
            <person name="Kodira C."/>
            <person name="Yandava C."/>
            <person name="Alvarado L."/>
            <person name="O'Leary S."/>
            <person name="Szabo L."/>
            <person name="Dean R."/>
            <person name="Schein J."/>
        </authorList>
    </citation>
    <scope>NUCLEOTIDE SEQUENCE</scope>
    <source>
        <strain>CRL 75-36-700-3</strain>
    </source>
</reference>
<keyword evidence="3" id="KW-1185">Reference proteome</keyword>
<dbReference type="EMBL" id="DS178297">
    <property type="protein sequence ID" value="EFP85938.1"/>
    <property type="molecule type" value="Genomic_DNA"/>
</dbReference>
<dbReference type="RefSeq" id="XP_003330357.1">
    <property type="nucleotide sequence ID" value="XM_003330309.1"/>
</dbReference>
<gene>
    <name evidence="2" type="ORF">PGTG_11694</name>
</gene>
<name>E3KNR3_PUCGT</name>
<accession>E3KNR3</accession>
<evidence type="ECO:0000313" key="3">
    <source>
        <dbReference type="Proteomes" id="UP000008783"/>
    </source>
</evidence>